<dbReference type="GeneID" id="59350493"/>
<protein>
    <submittedName>
        <fullName evidence="2">ULP-PROTEASE domain-containing protein</fullName>
    </submittedName>
</protein>
<dbReference type="GO" id="GO:0006508">
    <property type="term" value="P:proteolysis"/>
    <property type="evidence" value="ECO:0007669"/>
    <property type="project" value="UniProtKB-KW"/>
</dbReference>
<dbReference type="AlphaFoldDB" id="A0A8H6S6A0"/>
<organism evidence="2 3">
    <name type="scientific">Mycena indigotica</name>
    <dbReference type="NCBI Taxonomy" id="2126181"/>
    <lineage>
        <taxon>Eukaryota</taxon>
        <taxon>Fungi</taxon>
        <taxon>Dikarya</taxon>
        <taxon>Basidiomycota</taxon>
        <taxon>Agaricomycotina</taxon>
        <taxon>Agaricomycetes</taxon>
        <taxon>Agaricomycetidae</taxon>
        <taxon>Agaricales</taxon>
        <taxon>Marasmiineae</taxon>
        <taxon>Mycenaceae</taxon>
        <taxon>Mycena</taxon>
    </lineage>
</organism>
<keyword evidence="2" id="KW-0645">Protease</keyword>
<dbReference type="EMBL" id="JACAZF010000010">
    <property type="protein sequence ID" value="KAF7293646.1"/>
    <property type="molecule type" value="Genomic_DNA"/>
</dbReference>
<dbReference type="GO" id="GO:0008233">
    <property type="term" value="F:peptidase activity"/>
    <property type="evidence" value="ECO:0007669"/>
    <property type="project" value="UniProtKB-KW"/>
</dbReference>
<feature type="compositionally biased region" description="Polar residues" evidence="1">
    <location>
        <begin position="255"/>
        <end position="274"/>
    </location>
</feature>
<proteinExistence type="predicted"/>
<dbReference type="SUPFAM" id="SSF54001">
    <property type="entry name" value="Cysteine proteinases"/>
    <property type="match status" value="1"/>
</dbReference>
<evidence type="ECO:0000256" key="1">
    <source>
        <dbReference type="SAM" id="MobiDB-lite"/>
    </source>
</evidence>
<evidence type="ECO:0000313" key="3">
    <source>
        <dbReference type="Proteomes" id="UP000636479"/>
    </source>
</evidence>
<feature type="region of interest" description="Disordered" evidence="1">
    <location>
        <begin position="255"/>
        <end position="347"/>
    </location>
</feature>
<feature type="compositionally biased region" description="Low complexity" evidence="1">
    <location>
        <begin position="312"/>
        <end position="325"/>
    </location>
</feature>
<dbReference type="Proteomes" id="UP000636479">
    <property type="component" value="Unassembled WGS sequence"/>
</dbReference>
<keyword evidence="2" id="KW-0378">Hydrolase</keyword>
<keyword evidence="3" id="KW-1185">Reference proteome</keyword>
<sequence>MEPQKDPLSVFNHVDLRIRGSQVKSSDFAVFSKRCKLKVPGTAMNALAAVLQHVSEEQGNSGSAIFSSWLGPLICHDVPQNTFYGTINGHIENACNGSMAMLSAKSIWIFPMCKGNPSHWVLGWLELATRRYHIFNSVPELPILWAEPALLEIGDTVFAHLGEMKVDWESWKLISHSPAPLDCQMNGWDCGIFVIHVMLVLVNGWDISEVKNSETERIRQAARKLVEENLVLFKPYATPLPQEKVQSTAAAVSLPVTASDSTSDNAPTLNIASSRTDDVTPNPESFDLSIKPGNEIHPSIVSGSSLKRKRPSSSTIFSDSDSNSQSDDDGTPKKLAKKAWTKRRGKGTKVYEREQSLLANKWVDEVEAHRVKCRGCHKWIKLDKNVKFKPNNWVIHEGICPSITGTTTYRSKAITKNSVAIVNGNGSIKNFFHSKRATAPSAKLSGSVTSESSTTCVDMVGASTSNLHPSESTTYKICRVAATPSIATLFMPGPIKSNSRPPISIPSPPQLQSCQHLTGPAYKSYIELTETRMMGGVSVELRGRVARQLFPYKSFAPFKRGSVASKVSADVPSNGNVFVPYSDWTDDERRALEDAVSGFARWEVNFAKKSIRSTRCEGTTTNADRVCRECTKVANDAALKHAINIKNKEAALSNEEQHRLLLARQKYSSRRFLDYAAGELKGKLDDRLVFDTFKILQKGESTDCFIQLYDACRKGDLQKHETFRQMCVVLADTLQRKDTTKKFGVRYPKDYLNFCILLRSYGAQSAKQFALIAGQLPMPSPRHLRALVANSEDALQNPNLTFENLARVKRLVTAIKYNGPVCVAGDCTKVRTRLTYSSEFGGHILGSVLPLEECIAETPDDIDNIISKIIKSKTQASQVRAILIKAVPALTRHSPPKPGREECPPNKPTLCWLI</sequence>
<dbReference type="InterPro" id="IPR038765">
    <property type="entry name" value="Papain-like_cys_pep_sf"/>
</dbReference>
<dbReference type="RefSeq" id="XP_037215809.1">
    <property type="nucleotide sequence ID" value="XM_037367977.1"/>
</dbReference>
<reference evidence="2" key="1">
    <citation type="submission" date="2020-05" db="EMBL/GenBank/DDBJ databases">
        <title>Mycena genomes resolve the evolution of fungal bioluminescence.</title>
        <authorList>
            <person name="Tsai I.J."/>
        </authorList>
    </citation>
    <scope>NUCLEOTIDE SEQUENCE</scope>
    <source>
        <strain evidence="2">171206Taipei</strain>
    </source>
</reference>
<evidence type="ECO:0000313" key="2">
    <source>
        <dbReference type="EMBL" id="KAF7293646.1"/>
    </source>
</evidence>
<dbReference type="OrthoDB" id="2436145at2759"/>
<gene>
    <name evidence="2" type="ORF">MIND_01144500</name>
</gene>
<name>A0A8H6S6A0_9AGAR</name>
<comment type="caution">
    <text evidence="2">The sequence shown here is derived from an EMBL/GenBank/DDBJ whole genome shotgun (WGS) entry which is preliminary data.</text>
</comment>
<feature type="compositionally biased region" description="Basic residues" evidence="1">
    <location>
        <begin position="334"/>
        <end position="347"/>
    </location>
</feature>
<accession>A0A8H6S6A0</accession>
<dbReference type="Gene3D" id="3.40.395.10">
    <property type="entry name" value="Adenoviral Proteinase, Chain A"/>
    <property type="match status" value="1"/>
</dbReference>